<dbReference type="OMA" id="YAHGRAW"/>
<evidence type="ECO:0000256" key="6">
    <source>
        <dbReference type="ARBA" id="ARBA00035289"/>
    </source>
</evidence>
<dbReference type="KEGG" id="mbe:MBM_06597"/>
<keyword evidence="5" id="KW-0687">Ribonucleoprotein</keyword>
<sequence>MSTTSVLRPIMRGVLKSNRSHQTLPVFLLPSLIAPVQQASSFSSTPSTLYPRDMNRNRGVSSTRRSGLRQPLSVSKTELPKPVLDSKKRSKVEVDPDHGLWQFFHSKEKPMNTPEEESAHGRAWCPEELRGKSWEDLHALWWICAKERNVIATEKRERARLEAGYGQSESEARDKCVRWTQRAIKQVLTERYYSWREAEIIAQQDPEIDLSGSGPLYTPMEYEQDYEALESPGEDAELMEEREPEQTIEPDFKPDHPREEVKLEQKTTPSPNA</sequence>
<evidence type="ECO:0000256" key="1">
    <source>
        <dbReference type="ARBA" id="ARBA00004173"/>
    </source>
</evidence>
<dbReference type="Gene3D" id="6.10.330.20">
    <property type="match status" value="1"/>
</dbReference>
<evidence type="ECO:0000256" key="5">
    <source>
        <dbReference type="ARBA" id="ARBA00023274"/>
    </source>
</evidence>
<evidence type="ECO:0000256" key="4">
    <source>
        <dbReference type="ARBA" id="ARBA00023128"/>
    </source>
</evidence>
<dbReference type="HOGENOM" id="CLU_063281_1_0_1"/>
<comment type="similarity">
    <text evidence="2">Belongs to the universal ribosomal protein uL29 family.</text>
</comment>
<dbReference type="InterPro" id="IPR038340">
    <property type="entry name" value="MRP-L47_sf"/>
</dbReference>
<organism evidence="9 10">
    <name type="scientific">Marssonina brunnea f. sp. multigermtubi (strain MB_m1)</name>
    <name type="common">Marssonina leaf spot fungus</name>
    <dbReference type="NCBI Taxonomy" id="1072389"/>
    <lineage>
        <taxon>Eukaryota</taxon>
        <taxon>Fungi</taxon>
        <taxon>Dikarya</taxon>
        <taxon>Ascomycota</taxon>
        <taxon>Pezizomycotina</taxon>
        <taxon>Leotiomycetes</taxon>
        <taxon>Helotiales</taxon>
        <taxon>Drepanopezizaceae</taxon>
        <taxon>Drepanopeziza</taxon>
    </lineage>
</organism>
<dbReference type="eggNOG" id="KOG3331">
    <property type="taxonomic scope" value="Eukaryota"/>
</dbReference>
<keyword evidence="10" id="KW-1185">Reference proteome</keyword>
<dbReference type="EMBL" id="JH921442">
    <property type="protein sequence ID" value="EKD15381.1"/>
    <property type="molecule type" value="Genomic_DNA"/>
</dbReference>
<accession>K1WQT0</accession>
<feature type="compositionally biased region" description="Acidic residues" evidence="8">
    <location>
        <begin position="222"/>
        <end position="238"/>
    </location>
</feature>
<dbReference type="PANTHER" id="PTHR21183">
    <property type="entry name" value="RIBOSOMAL PROTEIN L47, MITOCHONDRIAL-RELATED"/>
    <property type="match status" value="1"/>
</dbReference>
<comment type="subcellular location">
    <subcellularLocation>
        <location evidence="1">Mitochondrion</location>
    </subcellularLocation>
</comment>
<gene>
    <name evidence="9" type="ORF">MBM_06597</name>
</gene>
<feature type="region of interest" description="Disordered" evidence="8">
    <location>
        <begin position="221"/>
        <end position="273"/>
    </location>
</feature>
<dbReference type="InParanoid" id="K1WQT0"/>
<proteinExistence type="inferred from homology"/>
<dbReference type="Pfam" id="PF06984">
    <property type="entry name" value="MRP-L47"/>
    <property type="match status" value="1"/>
</dbReference>
<evidence type="ECO:0000313" key="9">
    <source>
        <dbReference type="EMBL" id="EKD15381.1"/>
    </source>
</evidence>
<dbReference type="GO" id="GO:0005762">
    <property type="term" value="C:mitochondrial large ribosomal subunit"/>
    <property type="evidence" value="ECO:0007669"/>
    <property type="project" value="TreeGrafter"/>
</dbReference>
<dbReference type="GO" id="GO:0032543">
    <property type="term" value="P:mitochondrial translation"/>
    <property type="evidence" value="ECO:0007669"/>
    <property type="project" value="TreeGrafter"/>
</dbReference>
<name>K1WQT0_MARBU</name>
<dbReference type="PANTHER" id="PTHR21183:SF18">
    <property type="entry name" value="LARGE RIBOSOMAL SUBUNIT PROTEIN UL29M"/>
    <property type="match status" value="1"/>
</dbReference>
<evidence type="ECO:0000256" key="2">
    <source>
        <dbReference type="ARBA" id="ARBA00009254"/>
    </source>
</evidence>
<evidence type="ECO:0000256" key="7">
    <source>
        <dbReference type="ARBA" id="ARBA00035399"/>
    </source>
</evidence>
<feature type="region of interest" description="Disordered" evidence="8">
    <location>
        <begin position="42"/>
        <end position="91"/>
    </location>
</feature>
<evidence type="ECO:0000256" key="3">
    <source>
        <dbReference type="ARBA" id="ARBA00022980"/>
    </source>
</evidence>
<dbReference type="GeneID" id="18762532"/>
<keyword evidence="3 9" id="KW-0689">Ribosomal protein</keyword>
<evidence type="ECO:0000256" key="8">
    <source>
        <dbReference type="SAM" id="MobiDB-lite"/>
    </source>
</evidence>
<dbReference type="STRING" id="1072389.K1WQT0"/>
<dbReference type="GO" id="GO:0003735">
    <property type="term" value="F:structural constituent of ribosome"/>
    <property type="evidence" value="ECO:0007669"/>
    <property type="project" value="InterPro"/>
</dbReference>
<keyword evidence="4" id="KW-0496">Mitochondrion</keyword>
<protein>
    <recommendedName>
        <fullName evidence="6">Large ribosomal subunit protein uL29m</fullName>
    </recommendedName>
    <alternativeName>
        <fullName evidence="7">54S ribosomal protein L4, mitochondrial</fullName>
    </alternativeName>
</protein>
<dbReference type="AlphaFoldDB" id="K1WQT0"/>
<dbReference type="OrthoDB" id="270763at2759"/>
<evidence type="ECO:0000313" key="10">
    <source>
        <dbReference type="Proteomes" id="UP000006753"/>
    </source>
</evidence>
<dbReference type="InterPro" id="IPR010729">
    <property type="entry name" value="Ribosomal_uL29_mit"/>
</dbReference>
<reference evidence="9 10" key="1">
    <citation type="journal article" date="2012" name="BMC Genomics">
        <title>Sequencing the genome of Marssonina brunnea reveals fungus-poplar co-evolution.</title>
        <authorList>
            <person name="Zhu S."/>
            <person name="Cao Y.-Z."/>
            <person name="Jiang C."/>
            <person name="Tan B.-Y."/>
            <person name="Wang Z."/>
            <person name="Feng S."/>
            <person name="Zhang L."/>
            <person name="Su X.-H."/>
            <person name="Brejova B."/>
            <person name="Vinar T."/>
            <person name="Xu M."/>
            <person name="Wang M.-X."/>
            <person name="Zhang S.-G."/>
            <person name="Huang M.-R."/>
            <person name="Wu R."/>
            <person name="Zhou Y."/>
        </authorList>
    </citation>
    <scope>NUCLEOTIDE SEQUENCE [LARGE SCALE GENOMIC DNA]</scope>
    <source>
        <strain evidence="9 10">MB_m1</strain>
    </source>
</reference>
<feature type="compositionally biased region" description="Basic and acidic residues" evidence="8">
    <location>
        <begin position="239"/>
        <end position="265"/>
    </location>
</feature>
<dbReference type="Proteomes" id="UP000006753">
    <property type="component" value="Unassembled WGS sequence"/>
</dbReference>